<name>A0A1I3CRY8_9LACT</name>
<dbReference type="EMBL" id="FOQE01000022">
    <property type="protein sequence ID" value="SFH77285.1"/>
    <property type="molecule type" value="Genomic_DNA"/>
</dbReference>
<reference evidence="1 2" key="1">
    <citation type="submission" date="2016-10" db="EMBL/GenBank/DDBJ databases">
        <authorList>
            <person name="de Groot N.N."/>
        </authorList>
    </citation>
    <scope>NUCLEOTIDE SEQUENCE [LARGE SCALE GENOMIC DNA]</scope>
    <source>
        <strain evidence="1 2">DSM 27630</strain>
    </source>
</reference>
<dbReference type="AlphaFoldDB" id="A0A1I3CRY8"/>
<protein>
    <submittedName>
        <fullName evidence="1">Post-transcriptional regulator</fullName>
    </submittedName>
</protein>
<dbReference type="Proteomes" id="UP000198668">
    <property type="component" value="Unassembled WGS sequence"/>
</dbReference>
<accession>A0A1I3CRY8</accession>
<proteinExistence type="predicted"/>
<gene>
    <name evidence="1" type="ORF">SAMN04489868_12211</name>
</gene>
<dbReference type="OrthoDB" id="1646015at2"/>
<dbReference type="RefSeq" id="WP_047392664.1">
    <property type="nucleotide sequence ID" value="NZ_FOQE01000022.1"/>
</dbReference>
<dbReference type="Pfam" id="PF13797">
    <property type="entry name" value="Post_transc_reg"/>
    <property type="match status" value="1"/>
</dbReference>
<evidence type="ECO:0000313" key="1">
    <source>
        <dbReference type="EMBL" id="SFH77285.1"/>
    </source>
</evidence>
<evidence type="ECO:0000313" key="2">
    <source>
        <dbReference type="Proteomes" id="UP000198668"/>
    </source>
</evidence>
<sequence>MEELELYFDSLKPWIDLKVKEFHHLGYPQITTEDIWRYLKTFRWKKEIPVHYYQQINDILNLMPNHYLDFASLEAQVYQVRSLDEMNLNDLF</sequence>
<dbReference type="InterPro" id="IPR025716">
    <property type="entry name" value="Post-transcriptional_regulator"/>
</dbReference>
<organism evidence="1 2">
    <name type="scientific">Pisciglobus halotolerans</name>
    <dbReference type="NCBI Taxonomy" id="745365"/>
    <lineage>
        <taxon>Bacteria</taxon>
        <taxon>Bacillati</taxon>
        <taxon>Bacillota</taxon>
        <taxon>Bacilli</taxon>
        <taxon>Lactobacillales</taxon>
        <taxon>Carnobacteriaceae</taxon>
    </lineage>
</organism>
<keyword evidence="2" id="KW-1185">Reference proteome</keyword>